<accession>A0ACB1AGZ3</accession>
<reference evidence="1" key="1">
    <citation type="submission" date="2023-11" db="EMBL/GenBank/DDBJ databases">
        <authorList>
            <person name="Poullet M."/>
        </authorList>
    </citation>
    <scope>NUCLEOTIDE SEQUENCE</scope>
    <source>
        <strain evidence="1">E1834</strain>
    </source>
</reference>
<dbReference type="Proteomes" id="UP001497535">
    <property type="component" value="Unassembled WGS sequence"/>
</dbReference>
<proteinExistence type="predicted"/>
<protein>
    <submittedName>
        <fullName evidence="1">Uncharacterized protein</fullName>
    </submittedName>
</protein>
<dbReference type="EMBL" id="CAVMJV010000084">
    <property type="protein sequence ID" value="CAK5090807.1"/>
    <property type="molecule type" value="Genomic_DNA"/>
</dbReference>
<name>A0ACB1AGZ3_MELEN</name>
<evidence type="ECO:0000313" key="2">
    <source>
        <dbReference type="Proteomes" id="UP001497535"/>
    </source>
</evidence>
<evidence type="ECO:0000313" key="1">
    <source>
        <dbReference type="EMBL" id="CAK5090807.1"/>
    </source>
</evidence>
<keyword evidence="2" id="KW-1185">Reference proteome</keyword>
<comment type="caution">
    <text evidence="1">The sequence shown here is derived from an EMBL/GenBank/DDBJ whole genome shotgun (WGS) entry which is preliminary data.</text>
</comment>
<organism evidence="1 2">
    <name type="scientific">Meloidogyne enterolobii</name>
    <name type="common">Root-knot nematode worm</name>
    <name type="synonym">Meloidogyne mayaguensis</name>
    <dbReference type="NCBI Taxonomy" id="390850"/>
    <lineage>
        <taxon>Eukaryota</taxon>
        <taxon>Metazoa</taxon>
        <taxon>Ecdysozoa</taxon>
        <taxon>Nematoda</taxon>
        <taxon>Chromadorea</taxon>
        <taxon>Rhabditida</taxon>
        <taxon>Tylenchina</taxon>
        <taxon>Tylenchomorpha</taxon>
        <taxon>Tylenchoidea</taxon>
        <taxon>Meloidogynidae</taxon>
        <taxon>Meloidogyninae</taxon>
        <taxon>Meloidogyne</taxon>
    </lineage>
</organism>
<gene>
    <name evidence="1" type="ORF">MENTE1834_LOCUS38615</name>
</gene>
<sequence>MTINYRTYLFYMFSTVFVVGSFYNLICFFYAMNYFDGGIKHFDEEYLNKTLPYVIMKSEVLNFKNSEFFKNTFLKVYLPAVIMTFVIVILPYLIIFICGFKMVYYVNLHTGLSQNMKRLLKQLTKTLIILIIIPFINQIFILLVLFFIAYNNRTNSSTKENDTLNLIYIFLSIFTHFMPVFNPIVCIITNKPYKEAVFKSLKIHPQ</sequence>